<feature type="transmembrane region" description="Helical" evidence="7">
    <location>
        <begin position="20"/>
        <end position="41"/>
    </location>
</feature>
<keyword evidence="9" id="KW-1185">Reference proteome</keyword>
<dbReference type="InterPro" id="IPR052518">
    <property type="entry name" value="CHR_Transporter"/>
</dbReference>
<sequence length="195" mass="20498">MSTPASLADPEISRTEPTVAQLFTGFLLLGLIGFGGVLPLARTMVVEQRRWMSGKEFTELLGLCQFLPGGNINNMSVAIGLKFRGPAGALAALLGLIAAPTAIVIGLGILYDHYQDDPHIRHLFAGLAAAAAGLLVAMAVKIALPLRRKPVAIAIALLCFLAIAILRLPLLATMLVLAPISVLASWTLDKGENTP</sequence>
<feature type="transmembrane region" description="Helical" evidence="7">
    <location>
        <begin position="89"/>
        <end position="111"/>
    </location>
</feature>
<dbReference type="Proteomes" id="UP000236919">
    <property type="component" value="Unassembled WGS sequence"/>
</dbReference>
<dbReference type="GO" id="GO:0015109">
    <property type="term" value="F:chromate transmembrane transporter activity"/>
    <property type="evidence" value="ECO:0007669"/>
    <property type="project" value="InterPro"/>
</dbReference>
<evidence type="ECO:0000256" key="6">
    <source>
        <dbReference type="ARBA" id="ARBA00023136"/>
    </source>
</evidence>
<evidence type="ECO:0000256" key="5">
    <source>
        <dbReference type="ARBA" id="ARBA00022989"/>
    </source>
</evidence>
<comment type="similarity">
    <text evidence="2">Belongs to the chromate ion transporter (CHR) (TC 2.A.51) family.</text>
</comment>
<evidence type="ECO:0000313" key="8">
    <source>
        <dbReference type="EMBL" id="POR48888.1"/>
    </source>
</evidence>
<comment type="caution">
    <text evidence="8">The sequence shown here is derived from an EMBL/GenBank/DDBJ whole genome shotgun (WGS) entry which is preliminary data.</text>
</comment>
<dbReference type="GO" id="GO:0005886">
    <property type="term" value="C:plasma membrane"/>
    <property type="evidence" value="ECO:0007669"/>
    <property type="project" value="UniProtKB-SubCell"/>
</dbReference>
<dbReference type="RefSeq" id="WP_103719950.1">
    <property type="nucleotide sequence ID" value="NZ_PQFZ01000013.1"/>
</dbReference>
<gene>
    <name evidence="8" type="ORF">CYD53_11319</name>
</gene>
<name>A0A2S4M2F0_9HYPH</name>
<keyword evidence="3" id="KW-1003">Cell membrane</keyword>
<feature type="transmembrane region" description="Helical" evidence="7">
    <location>
        <begin position="151"/>
        <end position="178"/>
    </location>
</feature>
<dbReference type="EMBL" id="PQFZ01000013">
    <property type="protein sequence ID" value="POR48888.1"/>
    <property type="molecule type" value="Genomic_DNA"/>
</dbReference>
<comment type="subcellular location">
    <subcellularLocation>
        <location evidence="1">Cell membrane</location>
        <topology evidence="1">Multi-pass membrane protein</topology>
    </subcellularLocation>
</comment>
<organism evidence="8 9">
    <name type="scientific">Bosea psychrotolerans</name>
    <dbReference type="NCBI Taxonomy" id="1871628"/>
    <lineage>
        <taxon>Bacteria</taxon>
        <taxon>Pseudomonadati</taxon>
        <taxon>Pseudomonadota</taxon>
        <taxon>Alphaproteobacteria</taxon>
        <taxon>Hyphomicrobiales</taxon>
        <taxon>Boseaceae</taxon>
        <taxon>Bosea</taxon>
    </lineage>
</organism>
<accession>A0A2S4M2F0</accession>
<protein>
    <submittedName>
        <fullName evidence="8">Chromate transporter</fullName>
    </submittedName>
</protein>
<dbReference type="AlphaFoldDB" id="A0A2S4M2F0"/>
<evidence type="ECO:0000313" key="9">
    <source>
        <dbReference type="Proteomes" id="UP000236919"/>
    </source>
</evidence>
<evidence type="ECO:0000256" key="2">
    <source>
        <dbReference type="ARBA" id="ARBA00005262"/>
    </source>
</evidence>
<reference evidence="8 9" key="1">
    <citation type="submission" date="2018-01" db="EMBL/GenBank/DDBJ databases">
        <title>Genomic Encyclopedia of Type Strains, Phase III (KMG-III): the genomes of soil and plant-associated and newly described type strains.</title>
        <authorList>
            <person name="Whitman W."/>
        </authorList>
    </citation>
    <scope>NUCLEOTIDE SEQUENCE [LARGE SCALE GENOMIC DNA]</scope>
    <source>
        <strain evidence="8 9">1131</strain>
    </source>
</reference>
<dbReference type="PANTHER" id="PTHR43663:SF1">
    <property type="entry name" value="CHROMATE TRANSPORTER"/>
    <property type="match status" value="1"/>
</dbReference>
<keyword evidence="4 7" id="KW-0812">Transmembrane</keyword>
<evidence type="ECO:0000256" key="4">
    <source>
        <dbReference type="ARBA" id="ARBA00022692"/>
    </source>
</evidence>
<evidence type="ECO:0000256" key="7">
    <source>
        <dbReference type="SAM" id="Phobius"/>
    </source>
</evidence>
<evidence type="ECO:0000256" key="1">
    <source>
        <dbReference type="ARBA" id="ARBA00004651"/>
    </source>
</evidence>
<dbReference type="Pfam" id="PF02417">
    <property type="entry name" value="Chromate_transp"/>
    <property type="match status" value="1"/>
</dbReference>
<keyword evidence="5 7" id="KW-1133">Transmembrane helix</keyword>
<proteinExistence type="inferred from homology"/>
<keyword evidence="6 7" id="KW-0472">Membrane</keyword>
<evidence type="ECO:0000256" key="3">
    <source>
        <dbReference type="ARBA" id="ARBA00022475"/>
    </source>
</evidence>
<dbReference type="OrthoDB" id="8969999at2"/>
<dbReference type="InterPro" id="IPR003370">
    <property type="entry name" value="Chromate_transpt"/>
</dbReference>
<dbReference type="PANTHER" id="PTHR43663">
    <property type="entry name" value="CHROMATE TRANSPORT PROTEIN-RELATED"/>
    <property type="match status" value="1"/>
</dbReference>
<feature type="transmembrane region" description="Helical" evidence="7">
    <location>
        <begin position="123"/>
        <end position="144"/>
    </location>
</feature>